<evidence type="ECO:0000259" key="3">
    <source>
        <dbReference type="PROSITE" id="PS50883"/>
    </source>
</evidence>
<keyword evidence="1" id="KW-0472">Membrane</keyword>
<keyword evidence="6" id="KW-1185">Reference proteome</keyword>
<dbReference type="InterPro" id="IPR001633">
    <property type="entry name" value="EAL_dom"/>
</dbReference>
<dbReference type="PROSITE" id="PS50883">
    <property type="entry name" value="EAL"/>
    <property type="match status" value="1"/>
</dbReference>
<dbReference type="InterPro" id="IPR029787">
    <property type="entry name" value="Nucleotide_cyclase"/>
</dbReference>
<gene>
    <name evidence="5" type="ORF">VSS37_21520</name>
</gene>
<dbReference type="NCBIfam" id="TIGR00254">
    <property type="entry name" value="GGDEF"/>
    <property type="match status" value="1"/>
</dbReference>
<feature type="domain" description="EAL" evidence="3">
    <location>
        <begin position="356"/>
        <end position="611"/>
    </location>
</feature>
<proteinExistence type="predicted"/>
<dbReference type="Gene3D" id="3.30.70.270">
    <property type="match status" value="1"/>
</dbReference>
<sequence>LSWVRAGVADLVNSFSNVTTLGLLFAYAMVAVLVGWMLLRQRRSQGQLHLAQQNMLVSALADVQEAAVLVDAGGIVDFINPAAEKMLKYKVRSARGKHAGELFTLLDPLTHNPIAWLDKARQNDRPLLRHALMNAAGFSEVQVTYTVQPILYEDADRPCYMLLLRDQTELYAMQVRLDHVEMHDQQTMLLNRKSFELRLKVAIDQVRQHGVKHSFCLISMDQFKLVNDSMGHNAGDVLIERIARMLKSEIDARRDILARLGGDEFGILFQEIEPAVAVRAAEQIRIKLEQYEFEWNKKRQRVTASVAFVPLYKGLGTPNRILSVADAACRVAKTKGGNRIHIYKPNDQEILKQHGNMIWLGRLKKAFDAGNFRLVAQPIHPLSPVEFKKPFSHYEVLIRLYDENNQPVPPDEFIPAAESYSMMPRLDRWVVSKLLRTLVDITQTTPLPVFAVNLSGQSLDEPAFLQFVLDEIKAAGVSPGMLCFEITERVAIHNLDLAQHFIETLKGLGCSFSLDDFGTGVSSFGYLKSLSVDYLKIDGSFIKDIANDDVAHAMVRSVNQVGHLMGVKVIAEYVENERVIQILREIGVDYGQGYGISKPIPIDEIIRHHIV</sequence>
<organism evidence="5 6">
    <name type="scientific">Candidatus Thiothrix phosphatis</name>
    <dbReference type="NCBI Taxonomy" id="3112415"/>
    <lineage>
        <taxon>Bacteria</taxon>
        <taxon>Pseudomonadati</taxon>
        <taxon>Pseudomonadota</taxon>
        <taxon>Gammaproteobacteria</taxon>
        <taxon>Thiotrichales</taxon>
        <taxon>Thiotrichaceae</taxon>
        <taxon>Thiothrix</taxon>
    </lineage>
</organism>
<comment type="caution">
    <text evidence="5">The sequence shown here is derived from an EMBL/GenBank/DDBJ whole genome shotgun (WGS) entry which is preliminary data.</text>
</comment>
<feature type="domain" description="PAS" evidence="2">
    <location>
        <begin position="52"/>
        <end position="108"/>
    </location>
</feature>
<keyword evidence="1" id="KW-1133">Transmembrane helix</keyword>
<dbReference type="PROSITE" id="PS50112">
    <property type="entry name" value="PAS"/>
    <property type="match status" value="1"/>
</dbReference>
<name>A0ABU6D5J5_9GAMM</name>
<dbReference type="InterPro" id="IPR043128">
    <property type="entry name" value="Rev_trsase/Diguanyl_cyclase"/>
</dbReference>
<dbReference type="CDD" id="cd01949">
    <property type="entry name" value="GGDEF"/>
    <property type="match status" value="1"/>
</dbReference>
<dbReference type="RefSeq" id="WP_324698582.1">
    <property type="nucleotide sequence ID" value="NZ_JAYMYJ010000162.1"/>
</dbReference>
<dbReference type="SUPFAM" id="SSF141868">
    <property type="entry name" value="EAL domain-like"/>
    <property type="match status" value="1"/>
</dbReference>
<dbReference type="SMART" id="SM00052">
    <property type="entry name" value="EAL"/>
    <property type="match status" value="1"/>
</dbReference>
<dbReference type="PANTHER" id="PTHR33121">
    <property type="entry name" value="CYCLIC DI-GMP PHOSPHODIESTERASE PDEF"/>
    <property type="match status" value="1"/>
</dbReference>
<protein>
    <submittedName>
        <fullName evidence="5">EAL domain-containing protein</fullName>
    </submittedName>
</protein>
<dbReference type="Pfam" id="PF13188">
    <property type="entry name" value="PAS_8"/>
    <property type="match status" value="1"/>
</dbReference>
<feature type="transmembrane region" description="Helical" evidence="1">
    <location>
        <begin position="20"/>
        <end position="39"/>
    </location>
</feature>
<dbReference type="CDD" id="cd01948">
    <property type="entry name" value="EAL"/>
    <property type="match status" value="1"/>
</dbReference>
<dbReference type="InterPro" id="IPR050706">
    <property type="entry name" value="Cyclic-di-GMP_PDE-like"/>
</dbReference>
<dbReference type="Gene3D" id="3.20.20.450">
    <property type="entry name" value="EAL domain"/>
    <property type="match status" value="1"/>
</dbReference>
<dbReference type="SUPFAM" id="SSF55785">
    <property type="entry name" value="PYP-like sensor domain (PAS domain)"/>
    <property type="match status" value="1"/>
</dbReference>
<dbReference type="Pfam" id="PF00563">
    <property type="entry name" value="EAL"/>
    <property type="match status" value="1"/>
</dbReference>
<dbReference type="Pfam" id="PF00990">
    <property type="entry name" value="GGDEF"/>
    <property type="match status" value="1"/>
</dbReference>
<evidence type="ECO:0000259" key="2">
    <source>
        <dbReference type="PROSITE" id="PS50112"/>
    </source>
</evidence>
<dbReference type="PANTHER" id="PTHR33121:SF23">
    <property type="entry name" value="CYCLIC DI-GMP PHOSPHODIESTERASE PDEB"/>
    <property type="match status" value="1"/>
</dbReference>
<dbReference type="Proteomes" id="UP001308005">
    <property type="component" value="Unassembled WGS sequence"/>
</dbReference>
<dbReference type="PROSITE" id="PS50887">
    <property type="entry name" value="GGDEF"/>
    <property type="match status" value="1"/>
</dbReference>
<dbReference type="SMART" id="SM00267">
    <property type="entry name" value="GGDEF"/>
    <property type="match status" value="1"/>
</dbReference>
<evidence type="ECO:0000256" key="1">
    <source>
        <dbReference type="SAM" id="Phobius"/>
    </source>
</evidence>
<accession>A0ABU6D5J5</accession>
<feature type="non-terminal residue" evidence="5">
    <location>
        <position position="1"/>
    </location>
</feature>
<dbReference type="InterPro" id="IPR035965">
    <property type="entry name" value="PAS-like_dom_sf"/>
</dbReference>
<dbReference type="InterPro" id="IPR000160">
    <property type="entry name" value="GGDEF_dom"/>
</dbReference>
<reference evidence="6" key="1">
    <citation type="submission" date="2023-07" db="EMBL/GenBank/DDBJ databases">
        <title>The carbon used by Thiothrix.</title>
        <authorList>
            <person name="Chen L."/>
        </authorList>
    </citation>
    <scope>NUCLEOTIDE SEQUENCE [LARGE SCALE GENOMIC DNA]</scope>
</reference>
<evidence type="ECO:0000259" key="4">
    <source>
        <dbReference type="PROSITE" id="PS50887"/>
    </source>
</evidence>
<dbReference type="InterPro" id="IPR000014">
    <property type="entry name" value="PAS"/>
</dbReference>
<dbReference type="Gene3D" id="3.30.450.20">
    <property type="entry name" value="PAS domain"/>
    <property type="match status" value="1"/>
</dbReference>
<keyword evidence="1" id="KW-0812">Transmembrane</keyword>
<evidence type="ECO:0000313" key="5">
    <source>
        <dbReference type="EMBL" id="MEB4593572.1"/>
    </source>
</evidence>
<reference evidence="5 6" key="2">
    <citation type="submission" date="2024-01" db="EMBL/GenBank/DDBJ databases">
        <authorList>
            <person name="Xie X."/>
        </authorList>
    </citation>
    <scope>NUCLEOTIDE SEQUENCE [LARGE SCALE GENOMIC DNA]</scope>
    <source>
        <strain evidence="5">SCUT-1</strain>
    </source>
</reference>
<dbReference type="SUPFAM" id="SSF55073">
    <property type="entry name" value="Nucleotide cyclase"/>
    <property type="match status" value="1"/>
</dbReference>
<feature type="domain" description="GGDEF" evidence="4">
    <location>
        <begin position="211"/>
        <end position="345"/>
    </location>
</feature>
<dbReference type="EMBL" id="JAYMYJ010000162">
    <property type="protein sequence ID" value="MEB4593572.1"/>
    <property type="molecule type" value="Genomic_DNA"/>
</dbReference>
<evidence type="ECO:0000313" key="6">
    <source>
        <dbReference type="Proteomes" id="UP001308005"/>
    </source>
</evidence>
<dbReference type="InterPro" id="IPR035919">
    <property type="entry name" value="EAL_sf"/>
</dbReference>